<sequence>MSRDRHPATADGEAAPLLPTRGAPAAGGSSGSGSGRGNGGGGGDGSGAPMSQRAALAALVRTFFVLGVTAFGGPPAHMGLMHAAFTRRPEGGDGDGDGGDGGGSGGGGGRKLTVPDAAFVELFALASALPGPSSTQLAAALGATFAGIPGALAALSMWILPAFTVLTAVGSTFYVPPGGGGGGGGGDGAVGAAVETVTHYAGGFIAAATAHVVLAALAIVRRTVGGDGLLGGVAVVSTAVGLLVPPARVPAAFGGVLLLGAAAVSVRHATVCRGWGGAAAARGGAGDDSAAPTSAAATPAAATEWTSNMSRATGAALLGATAVATAVAVVALHRPTPPGLWVAVPATFWLMGVGVFGGGLVLLPMIIRTVVEASWLPAPVFLTGFALSQTLPGPLFNLSAFVGAAVLGGLPGAAAAAGALFAPGLGLLLGVLPYWESLRGAPALRRVLTGVNAAAAGLIIGGVYLLAARALRGPAEFCIAVAAAAVAIQAGAPPPATIVAGGVAGAIAVAAGVGGPF</sequence>
<dbReference type="EMBL" id="CM020619">
    <property type="protein sequence ID" value="KAK1865022.1"/>
    <property type="molecule type" value="Genomic_DNA"/>
</dbReference>
<reference evidence="1" key="1">
    <citation type="submission" date="2019-11" db="EMBL/GenBank/DDBJ databases">
        <title>Nori genome reveals adaptations in red seaweeds to the harsh intertidal environment.</title>
        <authorList>
            <person name="Wang D."/>
            <person name="Mao Y."/>
        </authorList>
    </citation>
    <scope>NUCLEOTIDE SEQUENCE</scope>
    <source>
        <tissue evidence="1">Gametophyte</tissue>
    </source>
</reference>
<evidence type="ECO:0000313" key="2">
    <source>
        <dbReference type="Proteomes" id="UP000798662"/>
    </source>
</evidence>
<comment type="caution">
    <text evidence="1">The sequence shown here is derived from an EMBL/GenBank/DDBJ whole genome shotgun (WGS) entry which is preliminary data.</text>
</comment>
<name>A0ACC3C4D2_PYRYE</name>
<gene>
    <name evidence="1" type="ORF">I4F81_007558</name>
</gene>
<proteinExistence type="predicted"/>
<keyword evidence="2" id="KW-1185">Reference proteome</keyword>
<evidence type="ECO:0000313" key="1">
    <source>
        <dbReference type="EMBL" id="KAK1865022.1"/>
    </source>
</evidence>
<organism evidence="1 2">
    <name type="scientific">Pyropia yezoensis</name>
    <name type="common">Susabi-nori</name>
    <name type="synonym">Porphyra yezoensis</name>
    <dbReference type="NCBI Taxonomy" id="2788"/>
    <lineage>
        <taxon>Eukaryota</taxon>
        <taxon>Rhodophyta</taxon>
        <taxon>Bangiophyceae</taxon>
        <taxon>Bangiales</taxon>
        <taxon>Bangiaceae</taxon>
        <taxon>Pyropia</taxon>
    </lineage>
</organism>
<dbReference type="Proteomes" id="UP000798662">
    <property type="component" value="Chromosome 2"/>
</dbReference>
<accession>A0ACC3C4D2</accession>
<protein>
    <submittedName>
        <fullName evidence="1">Uncharacterized protein</fullName>
    </submittedName>
</protein>